<protein>
    <recommendedName>
        <fullName evidence="4 5">Pyridoxine 5'-phosphate synthase</fullName>
        <shortName evidence="4">PNP synthase</shortName>
        <ecNumber evidence="4 5">2.6.99.2</ecNumber>
    </recommendedName>
</protein>
<evidence type="ECO:0000256" key="1">
    <source>
        <dbReference type="ARBA" id="ARBA00022490"/>
    </source>
</evidence>
<evidence type="ECO:0000256" key="3">
    <source>
        <dbReference type="ARBA" id="ARBA00023096"/>
    </source>
</evidence>
<comment type="catalytic activity">
    <reaction evidence="4">
        <text>3-amino-2-oxopropyl phosphate + 1-deoxy-D-xylulose 5-phosphate = pyridoxine 5'-phosphate + phosphate + 2 H2O + H(+)</text>
        <dbReference type="Rhea" id="RHEA:15265"/>
        <dbReference type="ChEBI" id="CHEBI:15377"/>
        <dbReference type="ChEBI" id="CHEBI:15378"/>
        <dbReference type="ChEBI" id="CHEBI:43474"/>
        <dbReference type="ChEBI" id="CHEBI:57279"/>
        <dbReference type="ChEBI" id="CHEBI:57792"/>
        <dbReference type="ChEBI" id="CHEBI:58589"/>
        <dbReference type="EC" id="2.6.99.2"/>
    </reaction>
</comment>
<dbReference type="Gene3D" id="3.20.20.70">
    <property type="entry name" value="Aldolase class I"/>
    <property type="match status" value="1"/>
</dbReference>
<dbReference type="UniPathway" id="UPA00244">
    <property type="reaction ID" value="UER00313"/>
</dbReference>
<reference evidence="6" key="1">
    <citation type="journal article" date="2020" name="mSystems">
        <title>Genome- and Community-Level Interaction Insights into Carbon Utilization and Element Cycling Functions of Hydrothermarchaeota in Hydrothermal Sediment.</title>
        <authorList>
            <person name="Zhou Z."/>
            <person name="Liu Y."/>
            <person name="Xu W."/>
            <person name="Pan J."/>
            <person name="Luo Z.H."/>
            <person name="Li M."/>
        </authorList>
    </citation>
    <scope>NUCLEOTIDE SEQUENCE [LARGE SCALE GENOMIC DNA]</scope>
    <source>
        <strain evidence="6">SpSt-1182</strain>
    </source>
</reference>
<comment type="pathway">
    <text evidence="4">Cofactor biosynthesis; pyridoxine 5'-phosphate biosynthesis; pyridoxine 5'-phosphate from D-erythrose 4-phosphate: step 5/5.</text>
</comment>
<evidence type="ECO:0000256" key="4">
    <source>
        <dbReference type="HAMAP-Rule" id="MF_00279"/>
    </source>
</evidence>
<dbReference type="NCBIfam" id="TIGR00559">
    <property type="entry name" value="pdxJ"/>
    <property type="match status" value="1"/>
</dbReference>
<feature type="binding site" evidence="4">
    <location>
        <position position="7"/>
    </location>
    <ligand>
        <name>3-amino-2-oxopropyl phosphate</name>
        <dbReference type="ChEBI" id="CHEBI:57279"/>
    </ligand>
</feature>
<name>A0A7V0T4V9_UNCW3</name>
<keyword evidence="2 4" id="KW-0808">Transferase</keyword>
<dbReference type="PANTHER" id="PTHR30456">
    <property type="entry name" value="PYRIDOXINE 5'-PHOSPHATE SYNTHASE"/>
    <property type="match status" value="1"/>
</dbReference>
<evidence type="ECO:0000313" key="6">
    <source>
        <dbReference type="EMBL" id="HDQ99242.1"/>
    </source>
</evidence>
<dbReference type="GO" id="GO:0008615">
    <property type="term" value="P:pyridoxine biosynthetic process"/>
    <property type="evidence" value="ECO:0007669"/>
    <property type="project" value="UniProtKB-UniRule"/>
</dbReference>
<comment type="caution">
    <text evidence="6">The sequence shown here is derived from an EMBL/GenBank/DDBJ whole genome shotgun (WGS) entry which is preliminary data.</text>
</comment>
<dbReference type="Pfam" id="PF03740">
    <property type="entry name" value="PdxJ"/>
    <property type="match status" value="1"/>
</dbReference>
<proteinExistence type="inferred from homology"/>
<feature type="binding site" evidence="4">
    <location>
        <position position="212"/>
    </location>
    <ligand>
        <name>3-amino-2-oxopropyl phosphate</name>
        <dbReference type="ChEBI" id="CHEBI:57279"/>
    </ligand>
</feature>
<dbReference type="SUPFAM" id="SSF63892">
    <property type="entry name" value="Pyridoxine 5'-phosphate synthase"/>
    <property type="match status" value="1"/>
</dbReference>
<dbReference type="EMBL" id="DSBX01000116">
    <property type="protein sequence ID" value="HDQ99242.1"/>
    <property type="molecule type" value="Genomic_DNA"/>
</dbReference>
<keyword evidence="1 4" id="KW-0963">Cytoplasm</keyword>
<dbReference type="InterPro" id="IPR004569">
    <property type="entry name" value="PyrdxlP_synth_PdxJ"/>
</dbReference>
<feature type="active site" description="Proton acceptor" evidence="4">
    <location>
        <position position="70"/>
    </location>
</feature>
<dbReference type="PANTHER" id="PTHR30456:SF0">
    <property type="entry name" value="PYRIDOXINE 5'-PHOSPHATE SYNTHASE"/>
    <property type="match status" value="1"/>
</dbReference>
<dbReference type="HAMAP" id="MF_00279">
    <property type="entry name" value="PdxJ"/>
    <property type="match status" value="1"/>
</dbReference>
<comment type="subunit">
    <text evidence="4">Homooctamer; tetramer of dimers.</text>
</comment>
<evidence type="ECO:0000256" key="2">
    <source>
        <dbReference type="ARBA" id="ARBA00022679"/>
    </source>
</evidence>
<feature type="binding site" evidence="4">
    <location>
        <position position="100"/>
    </location>
    <ligand>
        <name>1-deoxy-D-xylulose 5-phosphate</name>
        <dbReference type="ChEBI" id="CHEBI:57792"/>
    </ligand>
</feature>
<feature type="binding site" evidence="4">
    <location>
        <position position="18"/>
    </location>
    <ligand>
        <name>3-amino-2-oxopropyl phosphate</name>
        <dbReference type="ChEBI" id="CHEBI:57279"/>
    </ligand>
</feature>
<keyword evidence="3 4" id="KW-0664">Pyridoxine biosynthesis</keyword>
<gene>
    <name evidence="4" type="primary">pdxJ</name>
    <name evidence="6" type="ORF">ENN51_03005</name>
</gene>
<feature type="active site" description="Proton acceptor" evidence="4">
    <location>
        <position position="43"/>
    </location>
</feature>
<dbReference type="GO" id="GO:0005829">
    <property type="term" value="C:cytosol"/>
    <property type="evidence" value="ECO:0007669"/>
    <property type="project" value="TreeGrafter"/>
</dbReference>
<feature type="binding site" evidence="4">
    <location>
        <position position="50"/>
    </location>
    <ligand>
        <name>1-deoxy-D-xylulose 5-phosphate</name>
        <dbReference type="ChEBI" id="CHEBI:57792"/>
    </ligand>
</feature>
<dbReference type="Proteomes" id="UP000885672">
    <property type="component" value="Unassembled WGS sequence"/>
</dbReference>
<feature type="binding site" evidence="4">
    <location>
        <begin position="9"/>
        <end position="10"/>
    </location>
    <ligand>
        <name>1-deoxy-D-xylulose 5-phosphate</name>
        <dbReference type="ChEBI" id="CHEBI:57792"/>
    </ligand>
</feature>
<sequence length="260" mass="28372">MRLLSVNVDHVASLRQARRDSLPDPVTAAALVEMGGADGVTVHLRKDRRHVTERDVEILRQTVQTELTLEMAASEDLLRFAVRTKPDQVTLVPELVTEVTTTRGLDLLGRDGGLKSAVGRLRRGGIRVSLFVESDPRQVEAAAGLGADVVELNTDRYSRTCSSRRLRVADRSRKAKSRARQAGREAVPLLDELAEAGRVARANGLVVHVGHGLDYRSVVPILEMGIAEGFSIGFAVIARAVMVGLRDAVAEMKRILEVYP</sequence>
<dbReference type="InterPro" id="IPR013785">
    <property type="entry name" value="Aldolase_TIM"/>
</dbReference>
<comment type="similarity">
    <text evidence="4">Belongs to the PNP synthase family.</text>
</comment>
<dbReference type="InterPro" id="IPR036130">
    <property type="entry name" value="Pyridoxine-5'_phos_synth"/>
</dbReference>
<feature type="active site" description="Proton donor" evidence="4">
    <location>
        <position position="211"/>
    </location>
</feature>
<dbReference type="NCBIfam" id="NF003627">
    <property type="entry name" value="PRK05265.1-5"/>
    <property type="match status" value="1"/>
</dbReference>
<organism evidence="6">
    <name type="scientific">candidate division WOR-3 bacterium</name>
    <dbReference type="NCBI Taxonomy" id="2052148"/>
    <lineage>
        <taxon>Bacteria</taxon>
        <taxon>Bacteria division WOR-3</taxon>
    </lineage>
</organism>
<dbReference type="GO" id="GO:0033856">
    <property type="term" value="F:pyridoxine 5'-phosphate synthase activity"/>
    <property type="evidence" value="ECO:0007669"/>
    <property type="project" value="UniProtKB-UniRule"/>
</dbReference>
<feature type="binding site" evidence="4">
    <location>
        <begin position="233"/>
        <end position="234"/>
    </location>
    <ligand>
        <name>3-amino-2-oxopropyl phosphate</name>
        <dbReference type="ChEBI" id="CHEBI:57279"/>
    </ligand>
</feature>
<feature type="site" description="Transition state stabilizer" evidence="4">
    <location>
        <position position="151"/>
    </location>
</feature>
<accession>A0A7V0T4V9</accession>
<comment type="function">
    <text evidence="4">Catalyzes the complicated ring closure reaction between the two acyclic compounds 1-deoxy-D-xylulose-5-phosphate (DXP) and 3-amino-2-oxopropyl phosphate (1-amino-acetone-3-phosphate or AAP) to form pyridoxine 5'-phosphate (PNP) and inorganic phosphate.</text>
</comment>
<comment type="subcellular location">
    <subcellularLocation>
        <location evidence="4">Cytoplasm</location>
    </subcellularLocation>
</comment>
<feature type="binding site" evidence="4">
    <location>
        <position position="45"/>
    </location>
    <ligand>
        <name>1-deoxy-D-xylulose 5-phosphate</name>
        <dbReference type="ChEBI" id="CHEBI:57792"/>
    </ligand>
</feature>
<dbReference type="EC" id="2.6.99.2" evidence="4 5"/>
<evidence type="ECO:0000256" key="5">
    <source>
        <dbReference type="NCBIfam" id="TIGR00559"/>
    </source>
</evidence>
<dbReference type="NCBIfam" id="NF003625">
    <property type="entry name" value="PRK05265.1-3"/>
    <property type="match status" value="1"/>
</dbReference>
<dbReference type="AlphaFoldDB" id="A0A7V0T4V9"/>